<dbReference type="AlphaFoldDB" id="F0W322"/>
<dbReference type="HOGENOM" id="CLU_1879233_0_0_1"/>
<accession>F0W322</accession>
<reference evidence="2" key="1">
    <citation type="journal article" date="2011" name="PLoS Biol.">
        <title>Gene gain and loss during evolution of obligate parasitism in the white rust pathogen of Arabidopsis thaliana.</title>
        <authorList>
            <person name="Kemen E."/>
            <person name="Gardiner A."/>
            <person name="Schultz-Larsen T."/>
            <person name="Kemen A.C."/>
            <person name="Balmuth A.L."/>
            <person name="Robert-Seilaniantz A."/>
            <person name="Bailey K."/>
            <person name="Holub E."/>
            <person name="Studholme D.J."/>
            <person name="Maclean D."/>
            <person name="Jones J.D."/>
        </authorList>
    </citation>
    <scope>NUCLEOTIDE SEQUENCE</scope>
</reference>
<name>F0W322_9STRA</name>
<dbReference type="EMBL" id="FR824056">
    <property type="protein sequence ID" value="CCA15459.1"/>
    <property type="molecule type" value="Genomic_DNA"/>
</dbReference>
<feature type="compositionally biased region" description="Polar residues" evidence="1">
    <location>
        <begin position="72"/>
        <end position="83"/>
    </location>
</feature>
<gene>
    <name evidence="2" type="primary">AlNc14C11G1400</name>
    <name evidence="2" type="ORF">ALNC14_016020</name>
</gene>
<evidence type="ECO:0000256" key="1">
    <source>
        <dbReference type="SAM" id="MobiDB-lite"/>
    </source>
</evidence>
<feature type="region of interest" description="Disordered" evidence="1">
    <location>
        <begin position="72"/>
        <end position="94"/>
    </location>
</feature>
<sequence>MGPSPKSINQSKYDSIDCPINLCKPLIVHNNPLHRVWDEQTIEISPLSMAQILVVKEDMIISNLVNTDLTLHTESDGNTNKQQPHPEHLSSSDAHTSMTRIYPAHRIPVRQKIVRSSLMHLIIMDMAKEQLALHHIV</sequence>
<organism evidence="2">
    <name type="scientific">Albugo laibachii Nc14</name>
    <dbReference type="NCBI Taxonomy" id="890382"/>
    <lineage>
        <taxon>Eukaryota</taxon>
        <taxon>Sar</taxon>
        <taxon>Stramenopiles</taxon>
        <taxon>Oomycota</taxon>
        <taxon>Peronosporomycetes</taxon>
        <taxon>Albuginales</taxon>
        <taxon>Albuginaceae</taxon>
        <taxon>Albugo</taxon>
    </lineage>
</organism>
<evidence type="ECO:0000313" key="2">
    <source>
        <dbReference type="EMBL" id="CCA15459.1"/>
    </source>
</evidence>
<proteinExistence type="predicted"/>
<protein>
    <submittedName>
        <fullName evidence="2">AlNc14C11G1400 protein</fullName>
    </submittedName>
</protein>
<reference evidence="2" key="2">
    <citation type="submission" date="2011-02" db="EMBL/GenBank/DDBJ databases">
        <authorList>
            <person name="MacLean D."/>
        </authorList>
    </citation>
    <scope>NUCLEOTIDE SEQUENCE</scope>
</reference>